<evidence type="ECO:0000313" key="2">
    <source>
        <dbReference type="EMBL" id="AHI23109.1"/>
    </source>
</evidence>
<evidence type="ECO:0008006" key="4">
    <source>
        <dbReference type="Google" id="ProtNLM"/>
    </source>
</evidence>
<evidence type="ECO:0000256" key="1">
    <source>
        <dbReference type="SAM" id="MobiDB-lite"/>
    </source>
</evidence>
<dbReference type="STRING" id="1224164.B843_08620"/>
<dbReference type="EMBL" id="CP004353">
    <property type="protein sequence ID" value="AHI23109.1"/>
    <property type="molecule type" value="Genomic_DNA"/>
</dbReference>
<dbReference type="InterPro" id="IPR003772">
    <property type="entry name" value="YceD"/>
</dbReference>
<gene>
    <name evidence="2" type="ORF">B843_08620</name>
</gene>
<feature type="compositionally biased region" description="Acidic residues" evidence="1">
    <location>
        <begin position="144"/>
        <end position="158"/>
    </location>
</feature>
<evidence type="ECO:0000313" key="3">
    <source>
        <dbReference type="Proteomes" id="UP000019222"/>
    </source>
</evidence>
<keyword evidence="3" id="KW-1185">Reference proteome</keyword>
<dbReference type="eggNOG" id="COG1399">
    <property type="taxonomic scope" value="Bacteria"/>
</dbReference>
<dbReference type="Pfam" id="PF02620">
    <property type="entry name" value="YceD"/>
    <property type="match status" value="1"/>
</dbReference>
<dbReference type="RefSeq" id="WP_025253126.1">
    <property type="nucleotide sequence ID" value="NZ_CP004353.1"/>
</dbReference>
<name>W5Y2F1_9CORY</name>
<organism evidence="2 3">
    <name type="scientific">Corynebacterium vitaeruminis DSM 20294</name>
    <dbReference type="NCBI Taxonomy" id="1224164"/>
    <lineage>
        <taxon>Bacteria</taxon>
        <taxon>Bacillati</taxon>
        <taxon>Actinomycetota</taxon>
        <taxon>Actinomycetes</taxon>
        <taxon>Mycobacteriales</taxon>
        <taxon>Corynebacteriaceae</taxon>
        <taxon>Corynebacterium</taxon>
    </lineage>
</organism>
<proteinExistence type="predicted"/>
<accession>W5Y2F1</accession>
<protein>
    <recommendedName>
        <fullName evidence="4">Metal-binding, possibly nucleic acid-binding protein</fullName>
    </recommendedName>
</protein>
<dbReference type="KEGG" id="cvt:B843_08620"/>
<dbReference type="PATRIC" id="fig|1224164.3.peg.1739"/>
<feature type="region of interest" description="Disordered" evidence="1">
    <location>
        <begin position="143"/>
        <end position="174"/>
    </location>
</feature>
<sequence length="174" mass="18395">MSQETSPFVFDVGALLRSGIPEVKTQEGPSPVRIGPAMIAIPESAPVTVHATLTSLGDAVMVDAQVTATLEGECVRCLKRLNPATEISVNAVFAASEDFITGDEAGEDEDELPMVVDDHIDLLQTVIDEAGLTLPFNPTCEGGCEGDGDVPEPDGVSGEEERTDPRWAGLEKFL</sequence>
<reference evidence="2 3" key="1">
    <citation type="submission" date="2013-02" db="EMBL/GenBank/DDBJ databases">
        <title>The complete genome sequence of Corynebacterium vitaeruminis DSM 20294.</title>
        <authorList>
            <person name="Ruckert C."/>
            <person name="Albersmeier A."/>
            <person name="Kalinowski J."/>
        </authorList>
    </citation>
    <scope>NUCLEOTIDE SEQUENCE [LARGE SCALE GENOMIC DNA]</scope>
    <source>
        <strain evidence="3">ATCC 10234</strain>
    </source>
</reference>
<dbReference type="HOGENOM" id="CLU_100236_0_0_11"/>
<dbReference type="Proteomes" id="UP000019222">
    <property type="component" value="Chromosome"/>
</dbReference>
<dbReference type="AlphaFoldDB" id="W5Y2F1"/>